<dbReference type="SMART" id="SM00086">
    <property type="entry name" value="PAC"/>
    <property type="match status" value="2"/>
</dbReference>
<evidence type="ECO:0000256" key="3">
    <source>
        <dbReference type="ARBA" id="ARBA00022543"/>
    </source>
</evidence>
<keyword evidence="12" id="KW-0067">ATP-binding</keyword>
<keyword evidence="7" id="KW-0288">FMN</keyword>
<comment type="catalytic activity">
    <reaction evidence="1">
        <text>ATP + protein L-histidine = ADP + protein N-phospho-L-histidine.</text>
        <dbReference type="EC" id="2.7.13.3"/>
    </reaction>
</comment>
<evidence type="ECO:0000256" key="15">
    <source>
        <dbReference type="ARBA" id="ARBA00023170"/>
    </source>
</evidence>
<dbReference type="InterPro" id="IPR035965">
    <property type="entry name" value="PAS-like_dom_sf"/>
</dbReference>
<evidence type="ECO:0000256" key="7">
    <source>
        <dbReference type="ARBA" id="ARBA00022643"/>
    </source>
</evidence>
<evidence type="ECO:0000256" key="4">
    <source>
        <dbReference type="ARBA" id="ARBA00022553"/>
    </source>
</evidence>
<dbReference type="CDD" id="cd00130">
    <property type="entry name" value="PAS"/>
    <property type="match status" value="2"/>
</dbReference>
<dbReference type="InterPro" id="IPR001610">
    <property type="entry name" value="PAC"/>
</dbReference>
<dbReference type="RefSeq" id="WP_167624084.1">
    <property type="nucleotide sequence ID" value="NZ_BNCL01000006.1"/>
</dbReference>
<dbReference type="EC" id="2.7.13.3" evidence="2"/>
<evidence type="ECO:0000256" key="1">
    <source>
        <dbReference type="ARBA" id="ARBA00000085"/>
    </source>
</evidence>
<evidence type="ECO:0000256" key="16">
    <source>
        <dbReference type="SAM" id="MobiDB-lite"/>
    </source>
</evidence>
<keyword evidence="11" id="KW-0418">Kinase</keyword>
<keyword evidence="20" id="KW-1185">Reference proteome</keyword>
<dbReference type="Gene3D" id="3.30.450.20">
    <property type="entry name" value="PAS domain"/>
    <property type="match status" value="2"/>
</dbReference>
<dbReference type="PANTHER" id="PTHR41523:SF8">
    <property type="entry name" value="ETHYLENE RESPONSE SENSOR PROTEIN"/>
    <property type="match status" value="1"/>
</dbReference>
<evidence type="ECO:0000256" key="9">
    <source>
        <dbReference type="ARBA" id="ARBA00022737"/>
    </source>
</evidence>
<dbReference type="Pfam" id="PF13426">
    <property type="entry name" value="PAS_9"/>
    <property type="match status" value="1"/>
</dbReference>
<reference evidence="19 20" key="1">
    <citation type="submission" date="2021-01" db="EMBL/GenBank/DDBJ databases">
        <title>011410 draft genome.</title>
        <authorList>
            <person name="Lang L."/>
        </authorList>
    </citation>
    <scope>NUCLEOTIDE SEQUENCE [LARGE SCALE GENOMIC DNA]</scope>
    <source>
        <strain evidence="19 20">KCTC 42845</strain>
    </source>
</reference>
<evidence type="ECO:0000256" key="12">
    <source>
        <dbReference type="ARBA" id="ARBA00022840"/>
    </source>
</evidence>
<dbReference type="PROSITE" id="PS50112">
    <property type="entry name" value="PAS"/>
    <property type="match status" value="1"/>
</dbReference>
<evidence type="ECO:0000313" key="19">
    <source>
        <dbReference type="EMBL" id="MBL3674190.1"/>
    </source>
</evidence>
<evidence type="ECO:0000256" key="6">
    <source>
        <dbReference type="ARBA" id="ARBA00022630"/>
    </source>
</evidence>
<keyword evidence="9" id="KW-0677">Repeat</keyword>
<evidence type="ECO:0000256" key="13">
    <source>
        <dbReference type="ARBA" id="ARBA00022991"/>
    </source>
</evidence>
<evidence type="ECO:0000313" key="20">
    <source>
        <dbReference type="Proteomes" id="UP000644749"/>
    </source>
</evidence>
<evidence type="ECO:0000256" key="5">
    <source>
        <dbReference type="ARBA" id="ARBA00022606"/>
    </source>
</evidence>
<dbReference type="InterPro" id="IPR000014">
    <property type="entry name" value="PAS"/>
</dbReference>
<dbReference type="Gene3D" id="2.10.70.100">
    <property type="match status" value="1"/>
</dbReference>
<evidence type="ECO:0000256" key="11">
    <source>
        <dbReference type="ARBA" id="ARBA00022777"/>
    </source>
</evidence>
<proteinExistence type="predicted"/>
<dbReference type="SMART" id="SM00091">
    <property type="entry name" value="PAS"/>
    <property type="match status" value="2"/>
</dbReference>
<feature type="compositionally biased region" description="Basic and acidic residues" evidence="16">
    <location>
        <begin position="1"/>
        <end position="16"/>
    </location>
</feature>
<evidence type="ECO:0000259" key="17">
    <source>
        <dbReference type="PROSITE" id="PS50112"/>
    </source>
</evidence>
<dbReference type="CDD" id="cd16936">
    <property type="entry name" value="HATPase_RsbW-like"/>
    <property type="match status" value="1"/>
</dbReference>
<comment type="caution">
    <text evidence="19">The sequence shown here is derived from an EMBL/GenBank/DDBJ whole genome shotgun (WGS) entry which is preliminary data.</text>
</comment>
<keyword evidence="3" id="KW-0600">Photoreceptor protein</keyword>
<dbReference type="SUPFAM" id="SSF55785">
    <property type="entry name" value="PYP-like sensor domain (PAS domain)"/>
    <property type="match status" value="2"/>
</dbReference>
<dbReference type="PANTHER" id="PTHR41523">
    <property type="entry name" value="TWO-COMPONENT SYSTEM SENSOR PROTEIN"/>
    <property type="match status" value="1"/>
</dbReference>
<dbReference type="Proteomes" id="UP000644749">
    <property type="component" value="Unassembled WGS sequence"/>
</dbReference>
<keyword evidence="5" id="KW-0716">Sensory transduction</keyword>
<evidence type="ECO:0000256" key="14">
    <source>
        <dbReference type="ARBA" id="ARBA00023026"/>
    </source>
</evidence>
<dbReference type="Pfam" id="PF08447">
    <property type="entry name" value="PAS_3"/>
    <property type="match status" value="1"/>
</dbReference>
<dbReference type="SMART" id="SM00911">
    <property type="entry name" value="HWE_HK"/>
    <property type="match status" value="1"/>
</dbReference>
<organism evidence="19 20">
    <name type="scientific">Paracoccus aerius</name>
    <dbReference type="NCBI Taxonomy" id="1915382"/>
    <lineage>
        <taxon>Bacteria</taxon>
        <taxon>Pseudomonadati</taxon>
        <taxon>Pseudomonadota</taxon>
        <taxon>Alphaproteobacteria</taxon>
        <taxon>Rhodobacterales</taxon>
        <taxon>Paracoccaceae</taxon>
        <taxon>Paracoccus</taxon>
    </lineage>
</organism>
<feature type="domain" description="PAC" evidence="18">
    <location>
        <begin position="94"/>
        <end position="147"/>
    </location>
</feature>
<sequence length="482" mass="53711">MSRPSEDRRIDNEIHRSKAGSDPFAAAMRATRMPMLITDPRQPDNPIVFVNDAFGRLTGYTREETLGRNCRFLQGPGTNAEDIDRIRQAIADLVPIEVELLNYKKDGSIFWNRVLVSPVFDGGDVTYFFASQLDVTKDKLGDPARDGNSDSEMKRRIADLSAAEERLQFTLKAGGLGTWTLDVPTQRLVVSPLCKANFGRGPSDDFSYRDLLDAIHPDDFDRWQRTLAAAYEGDGEFNIEYRINLPDGSIRWVEIRAQTRFDEHHRPLTMSGISSDVTDRKEAEAYRMLVTQEMSHRIKNTLATVQAIVSQSLRADLPASQMRQVVAKRIEALGGAHDILTGKDWDVAGLRQTVDRAVRPFNADGRIHHFGPDLEISHGVSSALTLALHELATNAVKYGALSGDSGRVRIEWNIEKSQFVLTWDEIGGPPVTAPTRTGFGSRMIEKALSATVNGTAEVEYRPGGIHFELRADWDDLTGFVAK</sequence>
<feature type="region of interest" description="Disordered" evidence="16">
    <location>
        <begin position="1"/>
        <end position="23"/>
    </location>
</feature>
<dbReference type="NCBIfam" id="TIGR00229">
    <property type="entry name" value="sensory_box"/>
    <property type="match status" value="2"/>
</dbReference>
<keyword evidence="15" id="KW-0675">Receptor</keyword>
<dbReference type="PROSITE" id="PS50113">
    <property type="entry name" value="PAC"/>
    <property type="match status" value="2"/>
</dbReference>
<dbReference type="InterPro" id="IPR000700">
    <property type="entry name" value="PAS-assoc_C"/>
</dbReference>
<keyword evidence="14" id="KW-0843">Virulence</keyword>
<name>A0ABS1S6K2_9RHOB</name>
<dbReference type="InterPro" id="IPR036890">
    <property type="entry name" value="HATPase_C_sf"/>
</dbReference>
<dbReference type="Pfam" id="PF07536">
    <property type="entry name" value="HWE_HK"/>
    <property type="match status" value="1"/>
</dbReference>
<keyword evidence="6" id="KW-0285">Flavoprotein</keyword>
<evidence type="ECO:0000256" key="8">
    <source>
        <dbReference type="ARBA" id="ARBA00022679"/>
    </source>
</evidence>
<accession>A0ABS1S6K2</accession>
<feature type="domain" description="PAC" evidence="18">
    <location>
        <begin position="237"/>
        <end position="289"/>
    </location>
</feature>
<protein>
    <recommendedName>
        <fullName evidence="2">histidine kinase</fullName>
        <ecNumber evidence="2">2.7.13.3</ecNumber>
    </recommendedName>
</protein>
<keyword evidence="4" id="KW-0597">Phosphoprotein</keyword>
<evidence type="ECO:0000256" key="10">
    <source>
        <dbReference type="ARBA" id="ARBA00022741"/>
    </source>
</evidence>
<evidence type="ECO:0000256" key="2">
    <source>
        <dbReference type="ARBA" id="ARBA00012438"/>
    </source>
</evidence>
<keyword evidence="8" id="KW-0808">Transferase</keyword>
<dbReference type="SUPFAM" id="SSF55874">
    <property type="entry name" value="ATPase domain of HSP90 chaperone/DNA topoisomerase II/histidine kinase"/>
    <property type="match status" value="1"/>
</dbReference>
<evidence type="ECO:0000259" key="18">
    <source>
        <dbReference type="PROSITE" id="PS50113"/>
    </source>
</evidence>
<dbReference type="InterPro" id="IPR013655">
    <property type="entry name" value="PAS_fold_3"/>
</dbReference>
<keyword evidence="10" id="KW-0547">Nucleotide-binding</keyword>
<feature type="domain" description="PAS" evidence="17">
    <location>
        <begin position="20"/>
        <end position="97"/>
    </location>
</feature>
<dbReference type="InterPro" id="IPR011102">
    <property type="entry name" value="Sig_transdc_His_kinase_HWE"/>
</dbReference>
<dbReference type="EMBL" id="JAESHT010000009">
    <property type="protein sequence ID" value="MBL3674190.1"/>
    <property type="molecule type" value="Genomic_DNA"/>
</dbReference>
<dbReference type="Gene3D" id="3.30.565.10">
    <property type="entry name" value="Histidine kinase-like ATPase, C-terminal domain"/>
    <property type="match status" value="1"/>
</dbReference>
<gene>
    <name evidence="19" type="ORF">JL111_11900</name>
</gene>
<keyword evidence="13" id="KW-0157">Chromophore</keyword>